<reference evidence="5 6" key="1">
    <citation type="submission" date="2023-01" db="EMBL/GenBank/DDBJ databases">
        <title>Thalassococcus onchidii sp. nov., isolated from a marine invertebrate from the South China Sea.</title>
        <authorList>
            <person name="Xu S."/>
            <person name="Liu Z."/>
            <person name="Xu Y."/>
        </authorList>
    </citation>
    <scope>NUCLEOTIDE SEQUENCE [LARGE SCALE GENOMIC DNA]</scope>
    <source>
        <strain evidence="5 6">KCTC 32084</strain>
    </source>
</reference>
<accession>A0ABT4XPT6</accession>
<evidence type="ECO:0000313" key="6">
    <source>
        <dbReference type="Proteomes" id="UP001210720"/>
    </source>
</evidence>
<sequence>MPLISIIIPVYNAAETLPATIASLQSQTLTGWEAILVDDGSTDASREIASKLASEDARIRLVRNPGKGPSAARNYGALKEARAPIVAFCDADDLWEARKLREVADNLLNLEADAVYGRIGFFNDDPSVVRTRSTVPAGAVTVPQLMGENPVCTMSNLSIWRETFRDVGGFREDMVHNEDLEFLIRLVGRGNSLKGINSDHVLYRLSQGGLSADLDAMRAGRVEALVTAQQHGFAPNPRGEAVYMRYLARRALRLGAPAQTVRELVAEGCRNSATAFLLPLRRGGMIAMAALCLPVLPQSARQFLFSN</sequence>
<proteinExistence type="inferred from homology"/>
<dbReference type="InterPro" id="IPR050834">
    <property type="entry name" value="Glycosyltransf_2"/>
</dbReference>
<name>A0ABT4XPT6_9RHOB</name>
<evidence type="ECO:0000256" key="1">
    <source>
        <dbReference type="ARBA" id="ARBA00006739"/>
    </source>
</evidence>
<dbReference type="PANTHER" id="PTHR43685">
    <property type="entry name" value="GLYCOSYLTRANSFERASE"/>
    <property type="match status" value="1"/>
</dbReference>
<dbReference type="Gene3D" id="3.90.550.10">
    <property type="entry name" value="Spore Coat Polysaccharide Biosynthesis Protein SpsA, Chain A"/>
    <property type="match status" value="1"/>
</dbReference>
<dbReference type="InterPro" id="IPR029044">
    <property type="entry name" value="Nucleotide-diphossugar_trans"/>
</dbReference>
<dbReference type="Pfam" id="PF00535">
    <property type="entry name" value="Glycos_transf_2"/>
    <property type="match status" value="1"/>
</dbReference>
<dbReference type="Proteomes" id="UP001210720">
    <property type="component" value="Unassembled WGS sequence"/>
</dbReference>
<organism evidence="5 6">
    <name type="scientific">Thalassococcus lentus</name>
    <dbReference type="NCBI Taxonomy" id="1210524"/>
    <lineage>
        <taxon>Bacteria</taxon>
        <taxon>Pseudomonadati</taxon>
        <taxon>Pseudomonadota</taxon>
        <taxon>Alphaproteobacteria</taxon>
        <taxon>Rhodobacterales</taxon>
        <taxon>Roseobacteraceae</taxon>
        <taxon>Thalassococcus</taxon>
    </lineage>
</organism>
<evidence type="ECO:0000313" key="5">
    <source>
        <dbReference type="EMBL" id="MDA7423945.1"/>
    </source>
</evidence>
<comment type="caution">
    <text evidence="5">The sequence shown here is derived from an EMBL/GenBank/DDBJ whole genome shotgun (WGS) entry which is preliminary data.</text>
</comment>
<gene>
    <name evidence="5" type="ORF">PFY00_04350</name>
</gene>
<evidence type="ECO:0000256" key="2">
    <source>
        <dbReference type="ARBA" id="ARBA00022676"/>
    </source>
</evidence>
<keyword evidence="2" id="KW-0328">Glycosyltransferase</keyword>
<dbReference type="EMBL" id="JAQIOY010000001">
    <property type="protein sequence ID" value="MDA7423945.1"/>
    <property type="molecule type" value="Genomic_DNA"/>
</dbReference>
<keyword evidence="6" id="KW-1185">Reference proteome</keyword>
<keyword evidence="3" id="KW-0808">Transferase</keyword>
<dbReference type="PANTHER" id="PTHR43685:SF5">
    <property type="entry name" value="GLYCOSYLTRANSFERASE EPSE-RELATED"/>
    <property type="match status" value="1"/>
</dbReference>
<evidence type="ECO:0000256" key="3">
    <source>
        <dbReference type="ARBA" id="ARBA00022679"/>
    </source>
</evidence>
<dbReference type="RefSeq" id="WP_271431274.1">
    <property type="nucleotide sequence ID" value="NZ_JAQIOY010000001.1"/>
</dbReference>
<protein>
    <submittedName>
        <fullName evidence="5">Glycosyltransferase family 2 protein</fullName>
    </submittedName>
</protein>
<dbReference type="InterPro" id="IPR001173">
    <property type="entry name" value="Glyco_trans_2-like"/>
</dbReference>
<feature type="domain" description="Glycosyltransferase 2-like" evidence="4">
    <location>
        <begin position="5"/>
        <end position="166"/>
    </location>
</feature>
<comment type="similarity">
    <text evidence="1">Belongs to the glycosyltransferase 2 family.</text>
</comment>
<dbReference type="CDD" id="cd00761">
    <property type="entry name" value="Glyco_tranf_GTA_type"/>
    <property type="match status" value="1"/>
</dbReference>
<evidence type="ECO:0000259" key="4">
    <source>
        <dbReference type="Pfam" id="PF00535"/>
    </source>
</evidence>
<dbReference type="SUPFAM" id="SSF53448">
    <property type="entry name" value="Nucleotide-diphospho-sugar transferases"/>
    <property type="match status" value="1"/>
</dbReference>